<dbReference type="PANTHER" id="PTHR43135:SF3">
    <property type="entry name" value="ALPHA-D-RIBOSE 1-METHYLPHOSPHONATE 5-TRIPHOSPHATE DIPHOSPHATASE"/>
    <property type="match status" value="1"/>
</dbReference>
<dbReference type="CDD" id="cd01299">
    <property type="entry name" value="Met_dep_hydrolase_A"/>
    <property type="match status" value="1"/>
</dbReference>
<protein>
    <recommendedName>
        <fullName evidence="2">Amidohydrolase-related domain-containing protein</fullName>
    </recommendedName>
</protein>
<dbReference type="InterPro" id="IPR006680">
    <property type="entry name" value="Amidohydro-rel"/>
</dbReference>
<dbReference type="InterPro" id="IPR057744">
    <property type="entry name" value="OTAase-like"/>
</dbReference>
<dbReference type="InterPro" id="IPR051781">
    <property type="entry name" value="Metallo-dep_Hydrolase"/>
</dbReference>
<feature type="domain" description="Amidohydrolase-related" evidence="2">
    <location>
        <begin position="116"/>
        <end position="461"/>
    </location>
</feature>
<comment type="caution">
    <text evidence="3">The sequence shown here is derived from an EMBL/GenBank/DDBJ whole genome shotgun (WGS) entry which is preliminary data.</text>
</comment>
<dbReference type="SUPFAM" id="SSF51338">
    <property type="entry name" value="Composite domain of metallo-dependent hydrolases"/>
    <property type="match status" value="1"/>
</dbReference>
<dbReference type="InterPro" id="IPR011059">
    <property type="entry name" value="Metal-dep_hydrolase_composite"/>
</dbReference>
<gene>
    <name evidence="3" type="ORF">B0J15DRAFT_597205</name>
</gene>
<organism evidence="3 4">
    <name type="scientific">Fusarium solani</name>
    <name type="common">Filamentous fungus</name>
    <dbReference type="NCBI Taxonomy" id="169388"/>
    <lineage>
        <taxon>Eukaryota</taxon>
        <taxon>Fungi</taxon>
        <taxon>Dikarya</taxon>
        <taxon>Ascomycota</taxon>
        <taxon>Pezizomycotina</taxon>
        <taxon>Sordariomycetes</taxon>
        <taxon>Hypocreomycetidae</taxon>
        <taxon>Hypocreales</taxon>
        <taxon>Nectriaceae</taxon>
        <taxon>Fusarium</taxon>
        <taxon>Fusarium solani species complex</taxon>
    </lineage>
</organism>
<keyword evidence="4" id="KW-1185">Reference proteome</keyword>
<dbReference type="OrthoDB" id="194468at2759"/>
<proteinExistence type="predicted"/>
<dbReference type="AlphaFoldDB" id="A0A9P9KBJ8"/>
<evidence type="ECO:0000256" key="1">
    <source>
        <dbReference type="SAM" id="MobiDB-lite"/>
    </source>
</evidence>
<dbReference type="Proteomes" id="UP000736672">
    <property type="component" value="Unassembled WGS sequence"/>
</dbReference>
<feature type="region of interest" description="Disordered" evidence="1">
    <location>
        <begin position="1"/>
        <end position="23"/>
    </location>
</feature>
<dbReference type="Gene3D" id="2.30.40.10">
    <property type="entry name" value="Urease, subunit C, domain 1"/>
    <property type="match status" value="1"/>
</dbReference>
<dbReference type="Gene3D" id="3.20.20.140">
    <property type="entry name" value="Metal-dependent hydrolases"/>
    <property type="match status" value="1"/>
</dbReference>
<name>A0A9P9KBJ8_FUSSL</name>
<dbReference type="SUPFAM" id="SSF51556">
    <property type="entry name" value="Metallo-dependent hydrolases"/>
    <property type="match status" value="1"/>
</dbReference>
<dbReference type="GO" id="GO:0016810">
    <property type="term" value="F:hydrolase activity, acting on carbon-nitrogen (but not peptide) bonds"/>
    <property type="evidence" value="ECO:0007669"/>
    <property type="project" value="InterPro"/>
</dbReference>
<dbReference type="PANTHER" id="PTHR43135">
    <property type="entry name" value="ALPHA-D-RIBOSE 1-METHYLPHOSPHONATE 5-TRIPHOSPHATE DIPHOSPHATASE"/>
    <property type="match status" value="1"/>
</dbReference>
<dbReference type="InterPro" id="IPR032466">
    <property type="entry name" value="Metal_Hydrolase"/>
</dbReference>
<accession>A0A9P9KBJ8</accession>
<reference evidence="3" key="1">
    <citation type="journal article" date="2021" name="Nat. Commun.">
        <title>Genetic determinants of endophytism in the Arabidopsis root mycobiome.</title>
        <authorList>
            <person name="Mesny F."/>
            <person name="Miyauchi S."/>
            <person name="Thiergart T."/>
            <person name="Pickel B."/>
            <person name="Atanasova L."/>
            <person name="Karlsson M."/>
            <person name="Huettel B."/>
            <person name="Barry K.W."/>
            <person name="Haridas S."/>
            <person name="Chen C."/>
            <person name="Bauer D."/>
            <person name="Andreopoulos W."/>
            <person name="Pangilinan J."/>
            <person name="LaButti K."/>
            <person name="Riley R."/>
            <person name="Lipzen A."/>
            <person name="Clum A."/>
            <person name="Drula E."/>
            <person name="Henrissat B."/>
            <person name="Kohler A."/>
            <person name="Grigoriev I.V."/>
            <person name="Martin F.M."/>
            <person name="Hacquard S."/>
        </authorList>
    </citation>
    <scope>NUCLEOTIDE SEQUENCE</scope>
    <source>
        <strain evidence="3">FSSC 5 MPI-SDFR-AT-0091</strain>
    </source>
</reference>
<dbReference type="Pfam" id="PF01979">
    <property type="entry name" value="Amidohydro_1"/>
    <property type="match status" value="1"/>
</dbReference>
<sequence length="500" mass="55722">MNKDDITKASWPQGAHDSWGKEPIHAQKVPRNVEFINNLKLDKRLQPKEYHIDGTHQRSKILFTNVKILDSTGREPYTGDVLIEGEKIAAVGQIPNKAELERDPLVRVFEGRGRTLMSGLGDGHTHFTWNGGDLNRLGELDVEEHVLLTIKSAQCFLDSGYTMCFGAAAAKDRLDVVVRDAINAGDIPGPRYLANAREIAKPEGELVAGITRFADGPQEMRDAIKYNIETIGVDNVKLSISGEEITEIRSAQDCYFSDEEIIACVDEAHKRGKRVCAHARARDSVKMCVKHGVDVIYHGSYVDDEGMDMLERDKHKNIVVPAINWLYATTYEADAFGYTYEAAEKAGYKRELDIAVAGLREMHRRGIVVLPGGDYGFAWTPHGTYARDLEHFVKMLGFTPHESIIAATAGVAALMMRGHELGKIQPGYYADCILVDGDPLQDISILQDHDKLNIIIMNGRVHKAGRKEYIRDTSGSLSTGIPHHLTEEFPEKRPAMQKSY</sequence>
<evidence type="ECO:0000313" key="3">
    <source>
        <dbReference type="EMBL" id="KAH7247109.1"/>
    </source>
</evidence>
<evidence type="ECO:0000259" key="2">
    <source>
        <dbReference type="Pfam" id="PF01979"/>
    </source>
</evidence>
<evidence type="ECO:0000313" key="4">
    <source>
        <dbReference type="Proteomes" id="UP000736672"/>
    </source>
</evidence>
<dbReference type="EMBL" id="JAGTJS010000016">
    <property type="protein sequence ID" value="KAH7247109.1"/>
    <property type="molecule type" value="Genomic_DNA"/>
</dbReference>